<organism evidence="1 2">
    <name type="scientific">Caerostris extrusa</name>
    <name type="common">Bark spider</name>
    <name type="synonym">Caerostris bankana</name>
    <dbReference type="NCBI Taxonomy" id="172846"/>
    <lineage>
        <taxon>Eukaryota</taxon>
        <taxon>Metazoa</taxon>
        <taxon>Ecdysozoa</taxon>
        <taxon>Arthropoda</taxon>
        <taxon>Chelicerata</taxon>
        <taxon>Arachnida</taxon>
        <taxon>Araneae</taxon>
        <taxon>Araneomorphae</taxon>
        <taxon>Entelegynae</taxon>
        <taxon>Araneoidea</taxon>
        <taxon>Araneidae</taxon>
        <taxon>Caerostris</taxon>
    </lineage>
</organism>
<keyword evidence="2" id="KW-1185">Reference proteome</keyword>
<name>A0AAV4QMN7_CAEEX</name>
<proteinExistence type="predicted"/>
<sequence length="220" mass="24917">MRQCLHPFYPTEKSFQRPHKKSGHPLHLKIGRHCFLSLLFSFLGFKIGRCPPLLVDGAIYGPAKKKRTVHGMHVRTRPIKRCLPVVLKAPAWDGHVPFERNIKIQSQGKGRENIYTPCMFSKHEPCDRYASLYGTGSFHTKRMVFAKKLNNNASTKNGTSQDLNRSLSTLAGRWGHLWVVLTAVTLPVNTIVFSPLRPNSFLFQPCENVLCMGCTYGRAL</sequence>
<dbReference type="Proteomes" id="UP001054945">
    <property type="component" value="Unassembled WGS sequence"/>
</dbReference>
<evidence type="ECO:0000313" key="1">
    <source>
        <dbReference type="EMBL" id="GIY10450.1"/>
    </source>
</evidence>
<reference evidence="1 2" key="1">
    <citation type="submission" date="2021-06" db="EMBL/GenBank/DDBJ databases">
        <title>Caerostris extrusa draft genome.</title>
        <authorList>
            <person name="Kono N."/>
            <person name="Arakawa K."/>
        </authorList>
    </citation>
    <scope>NUCLEOTIDE SEQUENCE [LARGE SCALE GENOMIC DNA]</scope>
</reference>
<evidence type="ECO:0000313" key="2">
    <source>
        <dbReference type="Proteomes" id="UP001054945"/>
    </source>
</evidence>
<dbReference type="AlphaFoldDB" id="A0AAV4QMN7"/>
<accession>A0AAV4QMN7</accession>
<gene>
    <name evidence="1" type="ORF">CEXT_181841</name>
</gene>
<dbReference type="EMBL" id="BPLR01006528">
    <property type="protein sequence ID" value="GIY10450.1"/>
    <property type="molecule type" value="Genomic_DNA"/>
</dbReference>
<comment type="caution">
    <text evidence="1">The sequence shown here is derived from an EMBL/GenBank/DDBJ whole genome shotgun (WGS) entry which is preliminary data.</text>
</comment>
<protein>
    <submittedName>
        <fullName evidence="1">Uncharacterized protein</fullName>
    </submittedName>
</protein>